<gene>
    <name evidence="7" type="ORF">GR138_10750</name>
</gene>
<dbReference type="PANTHER" id="PTHR43820">
    <property type="entry name" value="HIGH-AFFINITY BRANCHED-CHAIN AMINO ACID TRANSPORT ATP-BINDING PROTEIN LIVF"/>
    <property type="match status" value="1"/>
</dbReference>
<dbReference type="PANTHER" id="PTHR43820:SF4">
    <property type="entry name" value="HIGH-AFFINITY BRANCHED-CHAIN AMINO ACID TRANSPORT ATP-BINDING PROTEIN LIVF"/>
    <property type="match status" value="1"/>
</dbReference>
<dbReference type="PROSITE" id="PS50893">
    <property type="entry name" value="ABC_TRANSPORTER_2"/>
    <property type="match status" value="1"/>
</dbReference>
<keyword evidence="3" id="KW-0547">Nucleotide-binding</keyword>
<dbReference type="OrthoDB" id="9776369at2"/>
<evidence type="ECO:0000259" key="6">
    <source>
        <dbReference type="PROSITE" id="PS50893"/>
    </source>
</evidence>
<keyword evidence="5" id="KW-0029">Amino-acid transport</keyword>
<accession>A0A6N8SAJ9</accession>
<dbReference type="InterPro" id="IPR052156">
    <property type="entry name" value="BCAA_Transport_ATP-bd_LivF"/>
</dbReference>
<reference evidence="7 8" key="1">
    <citation type="submission" date="2019-12" db="EMBL/GenBank/DDBJ databases">
        <title>Shinella kummerowiae sp. nov., a symbiotic bacterium isolated from root nodules of the herbal legume Kummerowia stipulacea.</title>
        <authorList>
            <person name="Gao J."/>
        </authorList>
    </citation>
    <scope>NUCLEOTIDE SEQUENCE [LARGE SCALE GENOMIC DNA]</scope>
    <source>
        <strain evidence="7 8">CCBAU 25048</strain>
    </source>
</reference>
<dbReference type="Proteomes" id="UP000435802">
    <property type="component" value="Unassembled WGS sequence"/>
</dbReference>
<dbReference type="Gene3D" id="3.40.50.300">
    <property type="entry name" value="P-loop containing nucleotide triphosphate hydrolases"/>
    <property type="match status" value="1"/>
</dbReference>
<dbReference type="SMART" id="SM00382">
    <property type="entry name" value="AAA"/>
    <property type="match status" value="1"/>
</dbReference>
<keyword evidence="2" id="KW-0813">Transport</keyword>
<dbReference type="Pfam" id="PF00005">
    <property type="entry name" value="ABC_tran"/>
    <property type="match status" value="1"/>
</dbReference>
<evidence type="ECO:0000256" key="5">
    <source>
        <dbReference type="ARBA" id="ARBA00022970"/>
    </source>
</evidence>
<dbReference type="EMBL" id="WUMK01000003">
    <property type="protein sequence ID" value="MXN45673.1"/>
    <property type="molecule type" value="Genomic_DNA"/>
</dbReference>
<keyword evidence="8" id="KW-1185">Reference proteome</keyword>
<dbReference type="CDD" id="cd03224">
    <property type="entry name" value="ABC_TM1139_LivF_branched"/>
    <property type="match status" value="1"/>
</dbReference>
<keyword evidence="4 7" id="KW-0067">ATP-binding</keyword>
<organism evidence="7 8">
    <name type="scientific">Shinella kummerowiae</name>
    <dbReference type="NCBI Taxonomy" id="417745"/>
    <lineage>
        <taxon>Bacteria</taxon>
        <taxon>Pseudomonadati</taxon>
        <taxon>Pseudomonadota</taxon>
        <taxon>Alphaproteobacteria</taxon>
        <taxon>Hyphomicrobiales</taxon>
        <taxon>Rhizobiaceae</taxon>
        <taxon>Shinella</taxon>
    </lineage>
</organism>
<evidence type="ECO:0000313" key="8">
    <source>
        <dbReference type="Proteomes" id="UP000435802"/>
    </source>
</evidence>
<evidence type="ECO:0000256" key="1">
    <source>
        <dbReference type="ARBA" id="ARBA00005417"/>
    </source>
</evidence>
<dbReference type="InterPro" id="IPR003593">
    <property type="entry name" value="AAA+_ATPase"/>
</dbReference>
<dbReference type="GO" id="GO:0015658">
    <property type="term" value="F:branched-chain amino acid transmembrane transporter activity"/>
    <property type="evidence" value="ECO:0007669"/>
    <property type="project" value="TreeGrafter"/>
</dbReference>
<evidence type="ECO:0000256" key="4">
    <source>
        <dbReference type="ARBA" id="ARBA00022840"/>
    </source>
</evidence>
<dbReference type="GO" id="GO:0016887">
    <property type="term" value="F:ATP hydrolysis activity"/>
    <property type="evidence" value="ECO:0007669"/>
    <property type="project" value="InterPro"/>
</dbReference>
<feature type="domain" description="ABC transporter" evidence="6">
    <location>
        <begin position="2"/>
        <end position="234"/>
    </location>
</feature>
<dbReference type="SUPFAM" id="SSF52540">
    <property type="entry name" value="P-loop containing nucleoside triphosphate hydrolases"/>
    <property type="match status" value="1"/>
</dbReference>
<evidence type="ECO:0000313" key="7">
    <source>
        <dbReference type="EMBL" id="MXN45673.1"/>
    </source>
</evidence>
<protein>
    <submittedName>
        <fullName evidence="7">ATP-binding cassette domain-containing protein</fullName>
    </submittedName>
</protein>
<name>A0A6N8SAJ9_9HYPH</name>
<comment type="caution">
    <text evidence="7">The sequence shown here is derived from an EMBL/GenBank/DDBJ whole genome shotgun (WGS) entry which is preliminary data.</text>
</comment>
<evidence type="ECO:0000256" key="2">
    <source>
        <dbReference type="ARBA" id="ARBA00022448"/>
    </source>
</evidence>
<comment type="similarity">
    <text evidence="1">Belongs to the ABC transporter superfamily.</text>
</comment>
<evidence type="ECO:0000256" key="3">
    <source>
        <dbReference type="ARBA" id="ARBA00022741"/>
    </source>
</evidence>
<dbReference type="GO" id="GO:0015807">
    <property type="term" value="P:L-amino acid transport"/>
    <property type="evidence" value="ECO:0007669"/>
    <property type="project" value="TreeGrafter"/>
</dbReference>
<dbReference type="RefSeq" id="WP_160859148.1">
    <property type="nucleotide sequence ID" value="NZ_WUMK01000003.1"/>
</dbReference>
<dbReference type="AlphaFoldDB" id="A0A6N8SAJ9"/>
<dbReference type="GO" id="GO:0005524">
    <property type="term" value="F:ATP binding"/>
    <property type="evidence" value="ECO:0007669"/>
    <property type="project" value="UniProtKB-KW"/>
</dbReference>
<sequence length="242" mass="25846">MLEIRGLTAGYGRLAALKSIDLEVRTGEIVFVVGPNGAGKSTLLKTISGLMVPTGGTMTFNGEPITGQVPEKLCRKGLALVPEGRSIFRTLTVRENLLLGGMIRKDKAEAAADLERVLAIFPILKARYRGVAGHLSGGEQQQLAIARAILQRPSLMMIDEPSLGLAPLVIDQVYDSLRQLNADGLTLLVVEQSTARILDLASRIYVLRNGHVALEGSASDLADGHALEEAYFGYSDPQAAQA</sequence>
<dbReference type="InterPro" id="IPR003439">
    <property type="entry name" value="ABC_transporter-like_ATP-bd"/>
</dbReference>
<dbReference type="InterPro" id="IPR027417">
    <property type="entry name" value="P-loop_NTPase"/>
</dbReference>
<proteinExistence type="inferred from homology"/>